<organism evidence="1 2">
    <name type="scientific">Actinidia rufa</name>
    <dbReference type="NCBI Taxonomy" id="165716"/>
    <lineage>
        <taxon>Eukaryota</taxon>
        <taxon>Viridiplantae</taxon>
        <taxon>Streptophyta</taxon>
        <taxon>Embryophyta</taxon>
        <taxon>Tracheophyta</taxon>
        <taxon>Spermatophyta</taxon>
        <taxon>Magnoliopsida</taxon>
        <taxon>eudicotyledons</taxon>
        <taxon>Gunneridae</taxon>
        <taxon>Pentapetalae</taxon>
        <taxon>asterids</taxon>
        <taxon>Ericales</taxon>
        <taxon>Actinidiaceae</taxon>
        <taxon>Actinidia</taxon>
    </lineage>
</organism>
<dbReference type="EMBL" id="BJWL01000007">
    <property type="protein sequence ID" value="GFY91418.1"/>
    <property type="molecule type" value="Genomic_DNA"/>
</dbReference>
<dbReference type="AlphaFoldDB" id="A0A7J0EYC5"/>
<gene>
    <name evidence="1" type="ORF">Acr_07g0016140</name>
</gene>
<accession>A0A7J0EYC5</accession>
<proteinExistence type="predicted"/>
<dbReference type="Proteomes" id="UP000585474">
    <property type="component" value="Unassembled WGS sequence"/>
</dbReference>
<dbReference type="InterPro" id="IPR016024">
    <property type="entry name" value="ARM-type_fold"/>
</dbReference>
<dbReference type="SUPFAM" id="SSF48371">
    <property type="entry name" value="ARM repeat"/>
    <property type="match status" value="1"/>
</dbReference>
<comment type="caution">
    <text evidence="1">The sequence shown here is derived from an EMBL/GenBank/DDBJ whole genome shotgun (WGS) entry which is preliminary data.</text>
</comment>
<reference evidence="1 2" key="1">
    <citation type="submission" date="2019-07" db="EMBL/GenBank/DDBJ databases">
        <title>De Novo Assembly of kiwifruit Actinidia rufa.</title>
        <authorList>
            <person name="Sugita-Konishi S."/>
            <person name="Sato K."/>
            <person name="Mori E."/>
            <person name="Abe Y."/>
            <person name="Kisaki G."/>
            <person name="Hamano K."/>
            <person name="Suezawa K."/>
            <person name="Otani M."/>
            <person name="Fukuda T."/>
            <person name="Manabe T."/>
            <person name="Gomi K."/>
            <person name="Tabuchi M."/>
            <person name="Akimitsu K."/>
            <person name="Kataoka I."/>
        </authorList>
    </citation>
    <scope>NUCLEOTIDE SEQUENCE [LARGE SCALE GENOMIC DNA]</scope>
    <source>
        <strain evidence="2">cv. Fuchu</strain>
    </source>
</reference>
<name>A0A7J0EYC5_9ERIC</name>
<dbReference type="OrthoDB" id="1683831at2759"/>
<evidence type="ECO:0000313" key="2">
    <source>
        <dbReference type="Proteomes" id="UP000585474"/>
    </source>
</evidence>
<evidence type="ECO:0000313" key="1">
    <source>
        <dbReference type="EMBL" id="GFY91418.1"/>
    </source>
</evidence>
<dbReference type="InterPro" id="IPR011989">
    <property type="entry name" value="ARM-like"/>
</dbReference>
<dbReference type="Gene3D" id="1.25.10.10">
    <property type="entry name" value="Leucine-rich Repeat Variant"/>
    <property type="match status" value="1"/>
</dbReference>
<dbReference type="PANTHER" id="PTHR46168">
    <property type="entry name" value="ARMADILLO REPEAT ONLY 4"/>
    <property type="match status" value="1"/>
</dbReference>
<keyword evidence="2" id="KW-1185">Reference proteome</keyword>
<dbReference type="PANTHER" id="PTHR46168:SF1">
    <property type="entry name" value="ARMADILLO REPEAT ONLY 4"/>
    <property type="match status" value="1"/>
</dbReference>
<protein>
    <submittedName>
        <fullName evidence="1">Armadillo repeat only 1</fullName>
    </submittedName>
</protein>
<sequence length="238" mass="26065">MTKTKGEIYSVIVRNRCGGGQRGCDFPRRVRRGGQPSRHHPPHALVGGGPVRRLDVRGVAIGLLCLAKHIAKEPGELQFCCLMVIMEITAAAESNDKLRRAAFNTNSPAAKAVVDQVLRVIEEFDVPSLQLPAIKSIGSLVRTFPSRETRVIGPLVEQLFHTNPDVATEAAISLGKFSCPENFVCSVHSKTIIEFDGVPPLMRLLRCGDRPQLHGLILLCYLAMHAGGSEAFWNKYGF</sequence>